<dbReference type="Proteomes" id="UP001152888">
    <property type="component" value="Unassembled WGS sequence"/>
</dbReference>
<sequence>MLLSDKGVSPTLEEYNGPVLGFDPLPPKDSINTYTRPKRPNVPLNNSSPLGMFFRSILPNFNNQNIPQNFDEVVREDAARALVEDDNNEGGNLRRSVANLVDAMRELLNNIRPEVPNDADGEENDDSADDDMT</sequence>
<feature type="region of interest" description="Disordered" evidence="1">
    <location>
        <begin position="19"/>
        <end position="45"/>
    </location>
</feature>
<gene>
    <name evidence="2" type="ORF">ACAOBT_LOCUS13952</name>
</gene>
<evidence type="ECO:0000256" key="1">
    <source>
        <dbReference type="SAM" id="MobiDB-lite"/>
    </source>
</evidence>
<feature type="region of interest" description="Disordered" evidence="1">
    <location>
        <begin position="110"/>
        <end position="133"/>
    </location>
</feature>
<name>A0A9P0KPN2_ACAOB</name>
<evidence type="ECO:0000313" key="2">
    <source>
        <dbReference type="EMBL" id="CAH1980387.1"/>
    </source>
</evidence>
<organism evidence="2 3">
    <name type="scientific">Acanthoscelides obtectus</name>
    <name type="common">Bean weevil</name>
    <name type="synonym">Bruchus obtectus</name>
    <dbReference type="NCBI Taxonomy" id="200917"/>
    <lineage>
        <taxon>Eukaryota</taxon>
        <taxon>Metazoa</taxon>
        <taxon>Ecdysozoa</taxon>
        <taxon>Arthropoda</taxon>
        <taxon>Hexapoda</taxon>
        <taxon>Insecta</taxon>
        <taxon>Pterygota</taxon>
        <taxon>Neoptera</taxon>
        <taxon>Endopterygota</taxon>
        <taxon>Coleoptera</taxon>
        <taxon>Polyphaga</taxon>
        <taxon>Cucujiformia</taxon>
        <taxon>Chrysomeloidea</taxon>
        <taxon>Chrysomelidae</taxon>
        <taxon>Bruchinae</taxon>
        <taxon>Bruchini</taxon>
        <taxon>Acanthoscelides</taxon>
    </lineage>
</organism>
<evidence type="ECO:0000313" key="3">
    <source>
        <dbReference type="Proteomes" id="UP001152888"/>
    </source>
</evidence>
<keyword evidence="3" id="KW-1185">Reference proteome</keyword>
<dbReference type="EMBL" id="CAKOFQ010006894">
    <property type="protein sequence ID" value="CAH1980387.1"/>
    <property type="molecule type" value="Genomic_DNA"/>
</dbReference>
<accession>A0A9P0KPN2</accession>
<dbReference type="OrthoDB" id="205993at2759"/>
<reference evidence="2" key="1">
    <citation type="submission" date="2022-03" db="EMBL/GenBank/DDBJ databases">
        <authorList>
            <person name="Sayadi A."/>
        </authorList>
    </citation>
    <scope>NUCLEOTIDE SEQUENCE</scope>
</reference>
<comment type="caution">
    <text evidence="2">The sequence shown here is derived from an EMBL/GenBank/DDBJ whole genome shotgun (WGS) entry which is preliminary data.</text>
</comment>
<dbReference type="AlphaFoldDB" id="A0A9P0KPN2"/>
<proteinExistence type="predicted"/>
<feature type="compositionally biased region" description="Acidic residues" evidence="1">
    <location>
        <begin position="117"/>
        <end position="133"/>
    </location>
</feature>
<protein>
    <submittedName>
        <fullName evidence="2">Uncharacterized protein</fullName>
    </submittedName>
</protein>